<accession>A0A7V7QIT5</accession>
<proteinExistence type="predicted"/>
<dbReference type="RefSeq" id="WP_151143779.1">
    <property type="nucleotide sequence ID" value="NZ_WAGX01000005.1"/>
</dbReference>
<gene>
    <name evidence="1" type="ORF">F7O84_07390</name>
</gene>
<reference evidence="1 2" key="1">
    <citation type="submission" date="2019-09" db="EMBL/GenBank/DDBJ databases">
        <authorList>
            <person name="Valk L.C."/>
        </authorList>
    </citation>
    <scope>NUCLEOTIDE SEQUENCE [LARGE SCALE GENOMIC DNA]</scope>
    <source>
        <strain evidence="1">GalUA</strain>
    </source>
</reference>
<organism evidence="1 2">
    <name type="scientific">Candidatus Galacturonatibacter soehngenii</name>
    <dbReference type="NCBI Taxonomy" id="2307010"/>
    <lineage>
        <taxon>Bacteria</taxon>
        <taxon>Bacillati</taxon>
        <taxon>Bacillota</taxon>
        <taxon>Clostridia</taxon>
        <taxon>Lachnospirales</taxon>
        <taxon>Lachnospiraceae</taxon>
        <taxon>Candidatus Galacturonatibacter</taxon>
    </lineage>
</organism>
<dbReference type="OrthoDB" id="1952652at2"/>
<reference evidence="1 2" key="2">
    <citation type="submission" date="2020-02" db="EMBL/GenBank/DDBJ databases">
        <title>Candidatus Galacturonibacter soehngenii shows hetero-acetogenic catabolism of galacturonic acid but lacks a canonical carbon monoxide dehydrogenase/acetyl-CoA synthase complex.</title>
        <authorList>
            <person name="Diender M."/>
            <person name="Stouten G.R."/>
            <person name="Petersen J.F."/>
            <person name="Nielsen P.H."/>
            <person name="Dueholm M.S."/>
            <person name="Pronk J.T."/>
            <person name="Van Loosdrecht M.C.M."/>
        </authorList>
    </citation>
    <scope>NUCLEOTIDE SEQUENCE [LARGE SCALE GENOMIC DNA]</scope>
    <source>
        <strain evidence="1">GalUA</strain>
    </source>
</reference>
<name>A0A7V7QIT5_9FIRM</name>
<keyword evidence="2" id="KW-1185">Reference proteome</keyword>
<dbReference type="Proteomes" id="UP000461768">
    <property type="component" value="Unassembled WGS sequence"/>
</dbReference>
<comment type="caution">
    <text evidence="1">The sequence shown here is derived from an EMBL/GenBank/DDBJ whole genome shotgun (WGS) entry which is preliminary data.</text>
</comment>
<evidence type="ECO:0000313" key="1">
    <source>
        <dbReference type="EMBL" id="KAB1437429.1"/>
    </source>
</evidence>
<dbReference type="AlphaFoldDB" id="A0A7V7QIT5"/>
<protein>
    <submittedName>
        <fullName evidence="1">Uncharacterized protein</fullName>
    </submittedName>
</protein>
<dbReference type="EMBL" id="WAGX01000005">
    <property type="protein sequence ID" value="KAB1437429.1"/>
    <property type="molecule type" value="Genomic_DNA"/>
</dbReference>
<sequence length="152" mass="18221">MMNDENKNVCYKNVTLEKIKRLGGIYIENIQEGFDSYNFSYLEGTKDEIQKEIKRLQEKNGIAYSFVDFYYGRLSNKEKEKVKQHLEEPYLKILNKYEDLNDVTYLLLEDEILCLTSELNAKEILFSTYYFCKYPCTIWGNYQLKYPVFTNK</sequence>
<evidence type="ECO:0000313" key="2">
    <source>
        <dbReference type="Proteomes" id="UP000461768"/>
    </source>
</evidence>